<proteinExistence type="predicted"/>
<evidence type="ECO:0000313" key="2">
    <source>
        <dbReference type="EMBL" id="CCH47187.1"/>
    </source>
</evidence>
<sequence>MASSSRTKKQRINATQKNQGTSSLESNPLDLTRLLENDEQCKIFEQHFHGRIIFTPKYGNLRNFEFEDGSIAGFGLKNKKDRPPAPKPKPTHANPSEPQPYEFYVQSSSFVVMPSNQMIMDELISLRGYITNTIDAFDTQNQQIHFELHRLSSKLSSMDIDEDSSEPES</sequence>
<feature type="region of interest" description="Disordered" evidence="1">
    <location>
        <begin position="73"/>
        <end position="100"/>
    </location>
</feature>
<organism evidence="2">
    <name type="scientific">Lupinus angustifolius</name>
    <name type="common">Narrow-leaved blue lupine</name>
    <dbReference type="NCBI Taxonomy" id="3871"/>
    <lineage>
        <taxon>Eukaryota</taxon>
        <taxon>Viridiplantae</taxon>
        <taxon>Streptophyta</taxon>
        <taxon>Embryophyta</taxon>
        <taxon>Tracheophyta</taxon>
        <taxon>Spermatophyta</taxon>
        <taxon>Magnoliopsida</taxon>
        <taxon>eudicotyledons</taxon>
        <taxon>Gunneridae</taxon>
        <taxon>Pentapetalae</taxon>
        <taxon>rosids</taxon>
        <taxon>fabids</taxon>
        <taxon>Fabales</taxon>
        <taxon>Fabaceae</taxon>
        <taxon>Papilionoideae</taxon>
        <taxon>50 kb inversion clade</taxon>
        <taxon>genistoids sensu lato</taxon>
        <taxon>core genistoids</taxon>
        <taxon>Genisteae</taxon>
        <taxon>Lupinus</taxon>
    </lineage>
</organism>
<feature type="region of interest" description="Disordered" evidence="1">
    <location>
        <begin position="1"/>
        <end position="26"/>
    </location>
</feature>
<name>L0P184_LUPAN</name>
<dbReference type="AlphaFoldDB" id="L0P184"/>
<evidence type="ECO:0000256" key="1">
    <source>
        <dbReference type="SAM" id="MobiDB-lite"/>
    </source>
</evidence>
<dbReference type="EMBL" id="HE804809">
    <property type="protein sequence ID" value="CCH47187.1"/>
    <property type="molecule type" value="Genomic_DNA"/>
</dbReference>
<feature type="compositionally biased region" description="Basic residues" evidence="1">
    <location>
        <begin position="1"/>
        <end position="11"/>
    </location>
</feature>
<protein>
    <submittedName>
        <fullName evidence="2">Uncharacterized protein</fullName>
    </submittedName>
</protein>
<accession>L0P184</accession>
<feature type="compositionally biased region" description="Polar residues" evidence="1">
    <location>
        <begin position="12"/>
        <end position="26"/>
    </location>
</feature>
<reference evidence="2" key="1">
    <citation type="journal article" date="2013" name="BMC Genomics">
        <title>Comparative genomics of Lupinus angustifolius gene-rich regions: BAC library exploration, genetic mapping and cytogenetics.</title>
        <authorList>
            <person name="Ksiazkiewicz M."/>
            <person name="Wyrwa K."/>
            <person name="Szczepaniak A."/>
            <person name="Rychel S."/>
            <person name="Majcherkiewicz K."/>
            <person name="Przysiecka L."/>
            <person name="Karlowski W."/>
            <person name="Wolko B."/>
            <person name="Naganowska B."/>
        </authorList>
    </citation>
    <scope>NUCLEOTIDE SEQUENCE</scope>
</reference>